<keyword evidence="8" id="KW-1133">Transmembrane helix</keyword>
<dbReference type="NCBIfam" id="TIGR02544">
    <property type="entry name" value="III_secr_YscJ"/>
    <property type="match status" value="1"/>
</dbReference>
<accession>A0A8J2YQU9</accession>
<dbReference type="InterPro" id="IPR043427">
    <property type="entry name" value="YscJ/FliF"/>
</dbReference>
<reference evidence="10" key="2">
    <citation type="submission" date="2020-09" db="EMBL/GenBank/DDBJ databases">
        <authorList>
            <person name="Sun Q."/>
            <person name="Zhou Y."/>
        </authorList>
    </citation>
    <scope>NUCLEOTIDE SEQUENCE</scope>
    <source>
        <strain evidence="10">CGMCC 1.15725</strain>
    </source>
</reference>
<dbReference type="InterPro" id="IPR006182">
    <property type="entry name" value="FliF_N_dom"/>
</dbReference>
<keyword evidence="8" id="KW-0812">Transmembrane</keyword>
<comment type="subcellular location">
    <subcellularLocation>
        <location evidence="1">Cell outer membrane</location>
        <topology evidence="1">Lipid-anchor</topology>
    </subcellularLocation>
</comment>
<evidence type="ECO:0000256" key="4">
    <source>
        <dbReference type="ARBA" id="ARBA00023136"/>
    </source>
</evidence>
<dbReference type="Gene3D" id="3.30.300.30">
    <property type="match status" value="1"/>
</dbReference>
<proteinExistence type="inferred from homology"/>
<dbReference type="GO" id="GO:0009279">
    <property type="term" value="C:cell outer membrane"/>
    <property type="evidence" value="ECO:0007669"/>
    <property type="project" value="UniProtKB-SubCell"/>
</dbReference>
<dbReference type="AlphaFoldDB" id="A0A8J2YQU9"/>
<keyword evidence="11" id="KW-1185">Reference proteome</keyword>
<name>A0A8J2YQU9_9PROT</name>
<comment type="caution">
    <text evidence="10">The sequence shown here is derived from an EMBL/GenBank/DDBJ whole genome shotgun (WGS) entry which is preliminary data.</text>
</comment>
<evidence type="ECO:0000256" key="8">
    <source>
        <dbReference type="RuleBase" id="RU364102"/>
    </source>
</evidence>
<evidence type="ECO:0000256" key="6">
    <source>
        <dbReference type="ARBA" id="ARBA00023237"/>
    </source>
</evidence>
<sequence>MATDGRKSSARKGGAGRLALLLGTLLLLAGCKTELYSHLSEGEANRMLAILLDAGISADRATDAKERTLTISVDKSRFAAAVEILAAHGYPKQKFASPADIFPGDGLVVSPVAERARLLYATSQELSHTVSEIDGVLSARVQVALPESDNLRATAAPPSASVFIRYVQSAPIDPLVPQIKTLVADSVPGLSYDHVSVVLVPAAANGFSPAASATGDAQAANWAGSGAFDMSSGILRWLAILAALAALGGLAGWAYSHRPRPSRPEQDAA</sequence>
<comment type="similarity">
    <text evidence="2 8">Belongs to the YscJ lipoprotein family.</text>
</comment>
<evidence type="ECO:0000256" key="3">
    <source>
        <dbReference type="ARBA" id="ARBA00022729"/>
    </source>
</evidence>
<evidence type="ECO:0000256" key="1">
    <source>
        <dbReference type="ARBA" id="ARBA00004459"/>
    </source>
</evidence>
<dbReference type="PANTHER" id="PTHR30046">
    <property type="entry name" value="FLAGELLAR M-RING PROTEIN"/>
    <property type="match status" value="1"/>
</dbReference>
<dbReference type="PANTHER" id="PTHR30046:SF2">
    <property type="entry name" value="YOP PROTEINS TRANSLOCATION LIPOPROTEIN J"/>
    <property type="match status" value="1"/>
</dbReference>
<dbReference type="PROSITE" id="PS51257">
    <property type="entry name" value="PROKAR_LIPOPROTEIN"/>
    <property type="match status" value="1"/>
</dbReference>
<evidence type="ECO:0000256" key="2">
    <source>
        <dbReference type="ARBA" id="ARBA00009509"/>
    </source>
</evidence>
<keyword evidence="6 8" id="KW-0998">Cell outer membrane</keyword>
<keyword evidence="3 8" id="KW-0732">Signal</keyword>
<reference evidence="10" key="1">
    <citation type="journal article" date="2014" name="Int. J. Syst. Evol. Microbiol.">
        <title>Complete genome sequence of Corynebacterium casei LMG S-19264T (=DSM 44701T), isolated from a smear-ripened cheese.</title>
        <authorList>
            <consortium name="US DOE Joint Genome Institute (JGI-PGF)"/>
            <person name="Walter F."/>
            <person name="Albersmeier A."/>
            <person name="Kalinowski J."/>
            <person name="Ruckert C."/>
        </authorList>
    </citation>
    <scope>NUCLEOTIDE SEQUENCE</scope>
    <source>
        <strain evidence="10">CGMCC 1.15725</strain>
    </source>
</reference>
<dbReference type="RefSeq" id="WP_189042874.1">
    <property type="nucleotide sequence ID" value="NZ_BMJQ01000002.1"/>
</dbReference>
<evidence type="ECO:0000313" key="10">
    <source>
        <dbReference type="EMBL" id="GGF05382.1"/>
    </source>
</evidence>
<dbReference type="Proteomes" id="UP000646365">
    <property type="component" value="Unassembled WGS sequence"/>
</dbReference>
<evidence type="ECO:0000259" key="9">
    <source>
        <dbReference type="Pfam" id="PF01514"/>
    </source>
</evidence>
<organism evidence="10 11">
    <name type="scientific">Aliidongia dinghuensis</name>
    <dbReference type="NCBI Taxonomy" id="1867774"/>
    <lineage>
        <taxon>Bacteria</taxon>
        <taxon>Pseudomonadati</taxon>
        <taxon>Pseudomonadota</taxon>
        <taxon>Alphaproteobacteria</taxon>
        <taxon>Rhodospirillales</taxon>
        <taxon>Dongiaceae</taxon>
        <taxon>Aliidongia</taxon>
    </lineage>
</organism>
<feature type="domain" description="Flagellar M-ring N-terminal" evidence="9">
    <location>
        <begin position="33"/>
        <end position="198"/>
    </location>
</feature>
<keyword evidence="4 8" id="KW-0472">Membrane</keyword>
<evidence type="ECO:0000256" key="7">
    <source>
        <dbReference type="ARBA" id="ARBA00023288"/>
    </source>
</evidence>
<evidence type="ECO:0000256" key="5">
    <source>
        <dbReference type="ARBA" id="ARBA00023139"/>
    </source>
</evidence>
<dbReference type="GO" id="GO:0009306">
    <property type="term" value="P:protein secretion"/>
    <property type="evidence" value="ECO:0007669"/>
    <property type="project" value="InterPro"/>
</dbReference>
<protein>
    <recommendedName>
        <fullName evidence="8">Lipoprotein</fullName>
    </recommendedName>
</protein>
<keyword evidence="5 8" id="KW-0564">Palmitate</keyword>
<dbReference type="EMBL" id="BMJQ01000002">
    <property type="protein sequence ID" value="GGF05382.1"/>
    <property type="molecule type" value="Genomic_DNA"/>
</dbReference>
<keyword evidence="7 8" id="KW-0449">Lipoprotein</keyword>
<gene>
    <name evidence="10" type="ORF">GCM10011611_08590</name>
</gene>
<dbReference type="PRINTS" id="PR01338">
    <property type="entry name" value="TYPE3OMKPROT"/>
</dbReference>
<feature type="transmembrane region" description="Helical" evidence="8">
    <location>
        <begin position="234"/>
        <end position="255"/>
    </location>
</feature>
<dbReference type="Pfam" id="PF01514">
    <property type="entry name" value="YscJ_FliF"/>
    <property type="match status" value="1"/>
</dbReference>
<dbReference type="InterPro" id="IPR003282">
    <property type="entry name" value="T3SS_SctJ"/>
</dbReference>
<evidence type="ECO:0000313" key="11">
    <source>
        <dbReference type="Proteomes" id="UP000646365"/>
    </source>
</evidence>
<dbReference type="Gene3D" id="3.30.70.1530">
    <property type="entry name" value="Hypothetical protein rpa1041"/>
    <property type="match status" value="1"/>
</dbReference>
<dbReference type="InterPro" id="IPR045851">
    <property type="entry name" value="AMP-bd_C_sf"/>
</dbReference>